<keyword evidence="12" id="KW-1185">Reference proteome</keyword>
<dbReference type="PROSITE" id="PS50850">
    <property type="entry name" value="MFS"/>
    <property type="match status" value="1"/>
</dbReference>
<feature type="transmembrane region" description="Helical" evidence="9">
    <location>
        <begin position="275"/>
        <end position="301"/>
    </location>
</feature>
<evidence type="ECO:0000256" key="2">
    <source>
        <dbReference type="ARBA" id="ARBA00022448"/>
    </source>
</evidence>
<dbReference type="InterPro" id="IPR020846">
    <property type="entry name" value="MFS_dom"/>
</dbReference>
<feature type="compositionally biased region" description="Acidic residues" evidence="8">
    <location>
        <begin position="512"/>
        <end position="527"/>
    </location>
</feature>
<dbReference type="Pfam" id="PF07690">
    <property type="entry name" value="MFS_1"/>
    <property type="match status" value="1"/>
</dbReference>
<feature type="transmembrane region" description="Helical" evidence="9">
    <location>
        <begin position="452"/>
        <end position="476"/>
    </location>
</feature>
<evidence type="ECO:0000256" key="7">
    <source>
        <dbReference type="ARBA" id="ARBA00038459"/>
    </source>
</evidence>
<feature type="transmembrane region" description="Helical" evidence="9">
    <location>
        <begin position="145"/>
        <end position="166"/>
    </location>
</feature>
<feature type="transmembrane region" description="Helical" evidence="9">
    <location>
        <begin position="321"/>
        <end position="343"/>
    </location>
</feature>
<evidence type="ECO:0000256" key="8">
    <source>
        <dbReference type="SAM" id="MobiDB-lite"/>
    </source>
</evidence>
<evidence type="ECO:0000256" key="5">
    <source>
        <dbReference type="ARBA" id="ARBA00022989"/>
    </source>
</evidence>
<dbReference type="InterPro" id="IPR011701">
    <property type="entry name" value="MFS"/>
</dbReference>
<feature type="transmembrane region" description="Helical" evidence="9">
    <location>
        <begin position="419"/>
        <end position="440"/>
    </location>
</feature>
<reference evidence="11" key="2">
    <citation type="journal article" date="2022" name="Microb. Genom.">
        <title>A chromosome-scale genome assembly of the tomato pathogen Cladosporium fulvum reveals a compartmentalized genome architecture and the presence of a dispensable chromosome.</title>
        <authorList>
            <person name="Zaccaron A.Z."/>
            <person name="Chen L.H."/>
            <person name="Samaras A."/>
            <person name="Stergiopoulos I."/>
        </authorList>
    </citation>
    <scope>NUCLEOTIDE SEQUENCE</scope>
    <source>
        <strain evidence="11">Race5_Kim</strain>
    </source>
</reference>
<feature type="transmembrane region" description="Helical" evidence="9">
    <location>
        <begin position="387"/>
        <end position="412"/>
    </location>
</feature>
<keyword evidence="4 9" id="KW-0812">Transmembrane</keyword>
<feature type="region of interest" description="Disordered" evidence="8">
    <location>
        <begin position="503"/>
        <end position="536"/>
    </location>
</feature>
<feature type="transmembrane region" description="Helical" evidence="9">
    <location>
        <begin position="119"/>
        <end position="139"/>
    </location>
</feature>
<feature type="transmembrane region" description="Helical" evidence="9">
    <location>
        <begin position="83"/>
        <end position="107"/>
    </location>
</feature>
<keyword evidence="2" id="KW-0813">Transport</keyword>
<evidence type="ECO:0000259" key="10">
    <source>
        <dbReference type="PROSITE" id="PS50850"/>
    </source>
</evidence>
<feature type="transmembrane region" description="Helical" evidence="9">
    <location>
        <begin position="212"/>
        <end position="236"/>
    </location>
</feature>
<reference evidence="11" key="1">
    <citation type="submission" date="2021-12" db="EMBL/GenBank/DDBJ databases">
        <authorList>
            <person name="Zaccaron A."/>
            <person name="Stergiopoulos I."/>
        </authorList>
    </citation>
    <scope>NUCLEOTIDE SEQUENCE</scope>
    <source>
        <strain evidence="11">Race5_Kim</strain>
    </source>
</reference>
<feature type="transmembrane region" description="Helical" evidence="9">
    <location>
        <begin position="178"/>
        <end position="200"/>
    </location>
</feature>
<feature type="transmembrane region" description="Helical" evidence="9">
    <location>
        <begin position="364"/>
        <end position="381"/>
    </location>
</feature>
<evidence type="ECO:0000256" key="3">
    <source>
        <dbReference type="ARBA" id="ARBA00022475"/>
    </source>
</evidence>
<keyword evidence="5 9" id="KW-1133">Transmembrane helix</keyword>
<comment type="subcellular location">
    <subcellularLocation>
        <location evidence="1">Cell membrane</location>
        <topology evidence="1">Multi-pass membrane protein</topology>
    </subcellularLocation>
</comment>
<comment type="similarity">
    <text evidence="7">Belongs to the major facilitator superfamily. DHA1 family. Polyamines/proton antiporter (TC 2.A.1.2.16) subfamily.</text>
</comment>
<name>A0A9Q8UWL6_PASFU</name>
<dbReference type="RefSeq" id="XP_047769398.1">
    <property type="nucleotide sequence ID" value="XM_047913638.1"/>
</dbReference>
<evidence type="ECO:0000256" key="1">
    <source>
        <dbReference type="ARBA" id="ARBA00004651"/>
    </source>
</evidence>
<dbReference type="AlphaFoldDB" id="A0A9Q8UWL6"/>
<dbReference type="KEGG" id="ffu:CLAFUR5_14490"/>
<feature type="transmembrane region" description="Helical" evidence="9">
    <location>
        <begin position="52"/>
        <end position="71"/>
    </location>
</feature>
<evidence type="ECO:0000256" key="6">
    <source>
        <dbReference type="ARBA" id="ARBA00023136"/>
    </source>
</evidence>
<dbReference type="Proteomes" id="UP000756132">
    <property type="component" value="Chromosome 13"/>
</dbReference>
<dbReference type="GO" id="GO:0022857">
    <property type="term" value="F:transmembrane transporter activity"/>
    <property type="evidence" value="ECO:0007669"/>
    <property type="project" value="InterPro"/>
</dbReference>
<feature type="domain" description="Major facilitator superfamily (MFS) profile" evidence="10">
    <location>
        <begin position="54"/>
        <end position="482"/>
    </location>
</feature>
<gene>
    <name evidence="11" type="ORF">CLAFUR5_14490</name>
</gene>
<accession>A0A9Q8UWL6</accession>
<sequence length="536" mass="58686">MAALLQKIIDLVTVKPTRPSPETPDCLDENGHVTFLPDDPANSRQWSFRLKAYVTAINMLMVFNASFASSAPTANIVGVSQPFGVSSVAANLVTTLLLLGYCAGPLFWAPMSELYGRRWLFVAGMTGNFAFIFLCAFTPTFGGLLVGRFLSGVFASAALTIAPGVAADLWDALPRGNVVAIFLVVIFAGPACAPVSSGFLELKKDWRWTYYQLLWLAALSLLLITTCLETCIPLLLARKARRMQKLPGYEHARPPSSMENLTPRRVFRIALTRPWIMLIDPLCLWTTIYMSFIYMLEYMLFSIYPEIFQKKRHWNSGVGELPFLGMVLGSCVAATIIFVETAIMEKRKKHGKSKGYRPEGRMRIGMIGAVTFAAGIYWIAWTGEYTSIHWIVPTIAGVVLSAAIVLLFFAIFNYLIDAYLMFAASAVTANTICRSALAAASPPFTPQIFDAMGVGGAGSLLAGCATILAPIPFVFYRYGEALRMKSEHASVSAEMAKVVARASRDSGHDGGGDEMEHEMEEGSEADEEMKVGNMGR</sequence>
<dbReference type="PANTHER" id="PTHR23502:SF186">
    <property type="entry name" value="MAJOR FACILITATOR SUPERFAMILY (MFS) PROFILE DOMAIN-CONTAINING PROTEIN"/>
    <property type="match status" value="1"/>
</dbReference>
<keyword evidence="3" id="KW-1003">Cell membrane</keyword>
<evidence type="ECO:0000313" key="12">
    <source>
        <dbReference type="Proteomes" id="UP000756132"/>
    </source>
</evidence>
<keyword evidence="6 9" id="KW-0472">Membrane</keyword>
<protein>
    <recommendedName>
        <fullName evidence="10">Major facilitator superfamily (MFS) profile domain-containing protein</fullName>
    </recommendedName>
</protein>
<dbReference type="Gene3D" id="1.20.1250.20">
    <property type="entry name" value="MFS general substrate transporter like domains"/>
    <property type="match status" value="1"/>
</dbReference>
<dbReference type="PANTHER" id="PTHR23502">
    <property type="entry name" value="MAJOR FACILITATOR SUPERFAMILY"/>
    <property type="match status" value="1"/>
</dbReference>
<dbReference type="GO" id="GO:0005886">
    <property type="term" value="C:plasma membrane"/>
    <property type="evidence" value="ECO:0007669"/>
    <property type="project" value="UniProtKB-SubCell"/>
</dbReference>
<evidence type="ECO:0000256" key="4">
    <source>
        <dbReference type="ARBA" id="ARBA00022692"/>
    </source>
</evidence>
<dbReference type="SUPFAM" id="SSF103473">
    <property type="entry name" value="MFS general substrate transporter"/>
    <property type="match status" value="1"/>
</dbReference>
<dbReference type="GeneID" id="71994368"/>
<dbReference type="OrthoDB" id="6770063at2759"/>
<evidence type="ECO:0000313" key="11">
    <source>
        <dbReference type="EMBL" id="UJO25032.1"/>
    </source>
</evidence>
<evidence type="ECO:0000256" key="9">
    <source>
        <dbReference type="SAM" id="Phobius"/>
    </source>
</evidence>
<dbReference type="InterPro" id="IPR036259">
    <property type="entry name" value="MFS_trans_sf"/>
</dbReference>
<dbReference type="CDD" id="cd17323">
    <property type="entry name" value="MFS_Tpo1_MDR_like"/>
    <property type="match status" value="1"/>
</dbReference>
<organism evidence="11 12">
    <name type="scientific">Passalora fulva</name>
    <name type="common">Tomato leaf mold</name>
    <name type="synonym">Cladosporium fulvum</name>
    <dbReference type="NCBI Taxonomy" id="5499"/>
    <lineage>
        <taxon>Eukaryota</taxon>
        <taxon>Fungi</taxon>
        <taxon>Dikarya</taxon>
        <taxon>Ascomycota</taxon>
        <taxon>Pezizomycotina</taxon>
        <taxon>Dothideomycetes</taxon>
        <taxon>Dothideomycetidae</taxon>
        <taxon>Mycosphaerellales</taxon>
        <taxon>Mycosphaerellaceae</taxon>
        <taxon>Fulvia</taxon>
    </lineage>
</organism>
<dbReference type="EMBL" id="CP090175">
    <property type="protein sequence ID" value="UJO25032.1"/>
    <property type="molecule type" value="Genomic_DNA"/>
</dbReference>
<proteinExistence type="inferred from homology"/>